<dbReference type="AlphaFoldDB" id="A0A7I7PEH0"/>
<dbReference type="SUPFAM" id="SSF52091">
    <property type="entry name" value="SpoIIaa-like"/>
    <property type="match status" value="1"/>
</dbReference>
<dbReference type="InterPro" id="IPR036513">
    <property type="entry name" value="STAS_dom_sf"/>
</dbReference>
<evidence type="ECO:0000313" key="4">
    <source>
        <dbReference type="EMBL" id="BBY06899.1"/>
    </source>
</evidence>
<feature type="domain" description="STAS" evidence="3">
    <location>
        <begin position="4"/>
        <end position="117"/>
    </location>
</feature>
<gene>
    <name evidence="5" type="ORF">BST37_11320</name>
    <name evidence="4" type="ORF">MNVI_22170</name>
</gene>
<proteinExistence type="inferred from homology"/>
<dbReference type="EMBL" id="MVIC01000017">
    <property type="protein sequence ID" value="ORB14484.1"/>
    <property type="molecule type" value="Genomic_DNA"/>
</dbReference>
<sequence>MEALTVHREHDDDGIVVRVKGDIDSGTVGDLVTELTTALNLASTHPARLLVVDLQAVTFFGSAGLNAVLNCHDQGAAAGTSVRLVANHAEVVRPIEVTNLDGVLDVYPTLDDALRSPEPDNQA</sequence>
<comment type="similarity">
    <text evidence="1 2">Belongs to the anti-sigma-factor antagonist family.</text>
</comment>
<dbReference type="Proteomes" id="UP000192374">
    <property type="component" value="Unassembled WGS sequence"/>
</dbReference>
<protein>
    <recommendedName>
        <fullName evidence="2">Anti-sigma factor antagonist</fullName>
    </recommendedName>
</protein>
<name>A0A7I7PEH0_9MYCO</name>
<dbReference type="Gene3D" id="3.30.750.24">
    <property type="entry name" value="STAS domain"/>
    <property type="match status" value="1"/>
</dbReference>
<dbReference type="PANTHER" id="PTHR33495">
    <property type="entry name" value="ANTI-SIGMA FACTOR ANTAGONIST TM_1081-RELATED-RELATED"/>
    <property type="match status" value="1"/>
</dbReference>
<dbReference type="InterPro" id="IPR002645">
    <property type="entry name" value="STAS_dom"/>
</dbReference>
<reference evidence="5 6" key="1">
    <citation type="submission" date="2017-02" db="EMBL/GenBank/DDBJ databases">
        <title>The new phylogeny of genus Mycobacterium.</title>
        <authorList>
            <person name="Tortoli E."/>
            <person name="Trovato A."/>
            <person name="Cirillo D.M."/>
        </authorList>
    </citation>
    <scope>NUCLEOTIDE SEQUENCE [LARGE SCALE GENOMIC DNA]</scope>
    <source>
        <strain evidence="5 6">DSM 45145</strain>
    </source>
</reference>
<evidence type="ECO:0000313" key="7">
    <source>
        <dbReference type="Proteomes" id="UP000466894"/>
    </source>
</evidence>
<evidence type="ECO:0000313" key="5">
    <source>
        <dbReference type="EMBL" id="ORB14484.1"/>
    </source>
</evidence>
<dbReference type="Proteomes" id="UP000466894">
    <property type="component" value="Chromosome"/>
</dbReference>
<dbReference type="OrthoDB" id="4571296at2"/>
<dbReference type="InterPro" id="IPR003658">
    <property type="entry name" value="Anti-sigma_ant"/>
</dbReference>
<dbReference type="GO" id="GO:0043856">
    <property type="term" value="F:anti-sigma factor antagonist activity"/>
    <property type="evidence" value="ECO:0007669"/>
    <property type="project" value="InterPro"/>
</dbReference>
<dbReference type="KEGG" id="mnv:MNVI_22170"/>
<evidence type="ECO:0000313" key="6">
    <source>
        <dbReference type="Proteomes" id="UP000192374"/>
    </source>
</evidence>
<dbReference type="RefSeq" id="WP_083087802.1">
    <property type="nucleotide sequence ID" value="NZ_AP022583.1"/>
</dbReference>
<evidence type="ECO:0000259" key="3">
    <source>
        <dbReference type="PROSITE" id="PS50801"/>
    </source>
</evidence>
<dbReference type="Pfam" id="PF01740">
    <property type="entry name" value="STAS"/>
    <property type="match status" value="1"/>
</dbReference>
<dbReference type="NCBIfam" id="TIGR00377">
    <property type="entry name" value="ant_ant_sig"/>
    <property type="match status" value="1"/>
</dbReference>
<dbReference type="EMBL" id="AP022583">
    <property type="protein sequence ID" value="BBY06899.1"/>
    <property type="molecule type" value="Genomic_DNA"/>
</dbReference>
<reference evidence="4" key="3">
    <citation type="submission" date="2020-02" db="EMBL/GenBank/DDBJ databases">
        <authorList>
            <person name="Matsumoto Y."/>
            <person name="Motooka D."/>
            <person name="Nakamura S."/>
        </authorList>
    </citation>
    <scope>NUCLEOTIDE SEQUENCE</scope>
    <source>
        <strain evidence="4">JCM 16367</strain>
    </source>
</reference>
<dbReference type="CDD" id="cd07043">
    <property type="entry name" value="STAS_anti-anti-sigma_factors"/>
    <property type="match status" value="1"/>
</dbReference>
<keyword evidence="6" id="KW-1185">Reference proteome</keyword>
<dbReference type="PROSITE" id="PS50801">
    <property type="entry name" value="STAS"/>
    <property type="match status" value="1"/>
</dbReference>
<organism evidence="4 7">
    <name type="scientific">Mycobacterium noviomagense</name>
    <dbReference type="NCBI Taxonomy" id="459858"/>
    <lineage>
        <taxon>Bacteria</taxon>
        <taxon>Bacillati</taxon>
        <taxon>Actinomycetota</taxon>
        <taxon>Actinomycetes</taxon>
        <taxon>Mycobacteriales</taxon>
        <taxon>Mycobacteriaceae</taxon>
        <taxon>Mycobacterium</taxon>
    </lineage>
</organism>
<dbReference type="PANTHER" id="PTHR33495:SF2">
    <property type="entry name" value="ANTI-SIGMA FACTOR ANTAGONIST TM_1081-RELATED"/>
    <property type="match status" value="1"/>
</dbReference>
<reference evidence="4 7" key="2">
    <citation type="journal article" date="2019" name="Emerg. Microbes Infect.">
        <title>Comprehensive subspecies identification of 175 nontuberculous mycobacteria species based on 7547 genomic profiles.</title>
        <authorList>
            <person name="Matsumoto Y."/>
            <person name="Kinjo T."/>
            <person name="Motooka D."/>
            <person name="Nabeya D."/>
            <person name="Jung N."/>
            <person name="Uechi K."/>
            <person name="Horii T."/>
            <person name="Iida T."/>
            <person name="Fujita J."/>
            <person name="Nakamura S."/>
        </authorList>
    </citation>
    <scope>NUCLEOTIDE SEQUENCE [LARGE SCALE GENOMIC DNA]</scope>
    <source>
        <strain evidence="4 7">JCM 16367</strain>
    </source>
</reference>
<evidence type="ECO:0000256" key="1">
    <source>
        <dbReference type="ARBA" id="ARBA00009013"/>
    </source>
</evidence>
<accession>A0A7I7PEH0</accession>
<evidence type="ECO:0000256" key="2">
    <source>
        <dbReference type="RuleBase" id="RU003749"/>
    </source>
</evidence>